<dbReference type="RefSeq" id="WP_055709244.1">
    <property type="nucleotide sequence ID" value="NZ_JBPJFI010000002.1"/>
</dbReference>
<protein>
    <submittedName>
        <fullName evidence="2">Uncharacterized protein</fullName>
    </submittedName>
</protein>
<dbReference type="OrthoDB" id="4299333at2"/>
<comment type="caution">
    <text evidence="2">The sequence shown here is derived from an EMBL/GenBank/DDBJ whole genome shotgun (WGS) entry which is preliminary data.</text>
</comment>
<name>A0A542SXY0_9ACTN</name>
<evidence type="ECO:0000256" key="1">
    <source>
        <dbReference type="SAM" id="MobiDB-lite"/>
    </source>
</evidence>
<organism evidence="2 3">
    <name type="scientific">Streptomyces puniciscabiei</name>
    <dbReference type="NCBI Taxonomy" id="164348"/>
    <lineage>
        <taxon>Bacteria</taxon>
        <taxon>Bacillati</taxon>
        <taxon>Actinomycetota</taxon>
        <taxon>Actinomycetes</taxon>
        <taxon>Kitasatosporales</taxon>
        <taxon>Streptomycetaceae</taxon>
        <taxon>Streptomyces</taxon>
    </lineage>
</organism>
<sequence>MAAQREPEPGRDTGSDAGPVPRDMPDQQAGAGEDRWEVTPDKPRKREQTPADDAPDAEEPSG</sequence>
<feature type="region of interest" description="Disordered" evidence="1">
    <location>
        <begin position="1"/>
        <end position="62"/>
    </location>
</feature>
<gene>
    <name evidence="2" type="ORF">FB563_8182</name>
</gene>
<proteinExistence type="predicted"/>
<evidence type="ECO:0000313" key="3">
    <source>
        <dbReference type="Proteomes" id="UP000318103"/>
    </source>
</evidence>
<evidence type="ECO:0000313" key="2">
    <source>
        <dbReference type="EMBL" id="TQK79470.1"/>
    </source>
</evidence>
<feature type="compositionally biased region" description="Acidic residues" evidence="1">
    <location>
        <begin position="53"/>
        <end position="62"/>
    </location>
</feature>
<dbReference type="EMBL" id="VFNX01000006">
    <property type="protein sequence ID" value="TQK79470.1"/>
    <property type="molecule type" value="Genomic_DNA"/>
</dbReference>
<keyword evidence="3" id="KW-1185">Reference proteome</keyword>
<dbReference type="Proteomes" id="UP000318103">
    <property type="component" value="Unassembled WGS sequence"/>
</dbReference>
<dbReference type="AlphaFoldDB" id="A0A542SXY0"/>
<accession>A0A542SXY0</accession>
<reference evidence="2 3" key="1">
    <citation type="submission" date="2019-06" db="EMBL/GenBank/DDBJ databases">
        <title>Sequencing the genomes of 1000 actinobacteria strains.</title>
        <authorList>
            <person name="Klenk H.-P."/>
        </authorList>
    </citation>
    <scope>NUCLEOTIDE SEQUENCE [LARGE SCALE GENOMIC DNA]</scope>
    <source>
        <strain evidence="2 3">DSM 41929</strain>
    </source>
</reference>
<feature type="compositionally biased region" description="Basic and acidic residues" evidence="1">
    <location>
        <begin position="1"/>
        <end position="14"/>
    </location>
</feature>
<feature type="compositionally biased region" description="Basic and acidic residues" evidence="1">
    <location>
        <begin position="32"/>
        <end position="49"/>
    </location>
</feature>